<keyword evidence="2" id="KW-0175">Coiled coil</keyword>
<dbReference type="InterPro" id="IPR018253">
    <property type="entry name" value="DnaJ_domain_CS"/>
</dbReference>
<dbReference type="CDD" id="cd06257">
    <property type="entry name" value="DnaJ"/>
    <property type="match status" value="1"/>
</dbReference>
<keyword evidence="6" id="KW-1185">Reference proteome</keyword>
<proteinExistence type="predicted"/>
<sequence length="256" mass="30473">MTSFKSLCEKYFGCSNFYEILKITTDASEKEIKKAYHRLSLLVHPDRVTDDEKQIATEKFKALGKIHSILQNREKRKVYDDCGDFDEDMDNSVSWTDYWRNMFKKIELKDIQNYETEYLGSETELRDIKRAYEGSRGNMDTILEMVPFSNCDSEPRIIEIVQKMVDNGEVESYNTFFNESRQRKLRRRKKWEKEHKEVEKINMEDLEKEIEKNMRNRVSDFTDFVSNLEAKYAPKKTRKSITDGKDGAKKRKTSKK</sequence>
<evidence type="ECO:0000256" key="3">
    <source>
        <dbReference type="SAM" id="MobiDB-lite"/>
    </source>
</evidence>
<dbReference type="InterPro" id="IPR052594">
    <property type="entry name" value="J_domain-containing_protein"/>
</dbReference>
<dbReference type="PRINTS" id="PR00625">
    <property type="entry name" value="JDOMAIN"/>
</dbReference>
<dbReference type="PANTHER" id="PTHR44144">
    <property type="entry name" value="DNAJ HOMOLOG SUBFAMILY C MEMBER 9"/>
    <property type="match status" value="1"/>
</dbReference>
<dbReference type="PROSITE" id="PS00636">
    <property type="entry name" value="DNAJ_1"/>
    <property type="match status" value="1"/>
</dbReference>
<dbReference type="Gene3D" id="1.10.287.110">
    <property type="entry name" value="DnaJ domain"/>
    <property type="match status" value="1"/>
</dbReference>
<protein>
    <recommendedName>
        <fullName evidence="4">J domain-containing protein</fullName>
    </recommendedName>
</protein>
<dbReference type="AlphaFoldDB" id="A0A9P0CFP8"/>
<accession>A0A9P0CFP8</accession>
<dbReference type="InterPro" id="IPR001623">
    <property type="entry name" value="DnaJ_domain"/>
</dbReference>
<dbReference type="PANTHER" id="PTHR44144:SF1">
    <property type="entry name" value="DNAJ HOMOLOG SUBFAMILY C MEMBER 9"/>
    <property type="match status" value="1"/>
</dbReference>
<dbReference type="FunFam" id="1.10.287.110:FF:000035">
    <property type="entry name" value="DnaJ homolog subfamily C member 9"/>
    <property type="match status" value="1"/>
</dbReference>
<feature type="domain" description="J" evidence="4">
    <location>
        <begin position="16"/>
        <end position="83"/>
    </location>
</feature>
<evidence type="ECO:0000256" key="2">
    <source>
        <dbReference type="SAM" id="Coils"/>
    </source>
</evidence>
<evidence type="ECO:0000259" key="4">
    <source>
        <dbReference type="PROSITE" id="PS50076"/>
    </source>
</evidence>
<dbReference type="GO" id="GO:0005737">
    <property type="term" value="C:cytoplasm"/>
    <property type="evidence" value="ECO:0007669"/>
    <property type="project" value="TreeGrafter"/>
</dbReference>
<dbReference type="InterPro" id="IPR036869">
    <property type="entry name" value="J_dom_sf"/>
</dbReference>
<dbReference type="GO" id="GO:0005634">
    <property type="term" value="C:nucleus"/>
    <property type="evidence" value="ECO:0007669"/>
    <property type="project" value="TreeGrafter"/>
</dbReference>
<feature type="coiled-coil region" evidence="2">
    <location>
        <begin position="181"/>
        <end position="216"/>
    </location>
</feature>
<evidence type="ECO:0000313" key="5">
    <source>
        <dbReference type="EMBL" id="CAH1100471.1"/>
    </source>
</evidence>
<gene>
    <name evidence="5" type="ORF">PSYICH_LOCUS1921</name>
</gene>
<dbReference type="OrthoDB" id="110024at2759"/>
<dbReference type="SUPFAM" id="SSF46565">
    <property type="entry name" value="Chaperone J-domain"/>
    <property type="match status" value="1"/>
</dbReference>
<reference evidence="5" key="1">
    <citation type="submission" date="2022-01" db="EMBL/GenBank/DDBJ databases">
        <authorList>
            <person name="King R."/>
        </authorList>
    </citation>
    <scope>NUCLEOTIDE SEQUENCE</scope>
</reference>
<name>A0A9P0CFP8_9CUCU</name>
<keyword evidence="1" id="KW-0597">Phosphoprotein</keyword>
<dbReference type="SMART" id="SM00271">
    <property type="entry name" value="DnaJ"/>
    <property type="match status" value="1"/>
</dbReference>
<evidence type="ECO:0000256" key="1">
    <source>
        <dbReference type="ARBA" id="ARBA00022553"/>
    </source>
</evidence>
<dbReference type="InterPro" id="IPR056453">
    <property type="entry name" value="HTH_DNAJC9"/>
</dbReference>
<dbReference type="EMBL" id="OV651822">
    <property type="protein sequence ID" value="CAH1100471.1"/>
    <property type="molecule type" value="Genomic_DNA"/>
</dbReference>
<dbReference type="GO" id="GO:0031072">
    <property type="term" value="F:heat shock protein binding"/>
    <property type="evidence" value="ECO:0007669"/>
    <property type="project" value="TreeGrafter"/>
</dbReference>
<dbReference type="Proteomes" id="UP001153636">
    <property type="component" value="Chromosome 10"/>
</dbReference>
<feature type="region of interest" description="Disordered" evidence="3">
    <location>
        <begin position="234"/>
        <end position="256"/>
    </location>
</feature>
<dbReference type="PROSITE" id="PS50076">
    <property type="entry name" value="DNAJ_2"/>
    <property type="match status" value="1"/>
</dbReference>
<organism evidence="5 6">
    <name type="scientific">Psylliodes chrysocephalus</name>
    <dbReference type="NCBI Taxonomy" id="3402493"/>
    <lineage>
        <taxon>Eukaryota</taxon>
        <taxon>Metazoa</taxon>
        <taxon>Ecdysozoa</taxon>
        <taxon>Arthropoda</taxon>
        <taxon>Hexapoda</taxon>
        <taxon>Insecta</taxon>
        <taxon>Pterygota</taxon>
        <taxon>Neoptera</taxon>
        <taxon>Endopterygota</taxon>
        <taxon>Coleoptera</taxon>
        <taxon>Polyphaga</taxon>
        <taxon>Cucujiformia</taxon>
        <taxon>Chrysomeloidea</taxon>
        <taxon>Chrysomelidae</taxon>
        <taxon>Galerucinae</taxon>
        <taxon>Alticini</taxon>
        <taxon>Psylliodes</taxon>
    </lineage>
</organism>
<dbReference type="Pfam" id="PF00226">
    <property type="entry name" value="DnaJ"/>
    <property type="match status" value="1"/>
</dbReference>
<evidence type="ECO:0000313" key="6">
    <source>
        <dbReference type="Proteomes" id="UP001153636"/>
    </source>
</evidence>
<dbReference type="Pfam" id="PF23302">
    <property type="entry name" value="HTH_DNAJC9"/>
    <property type="match status" value="1"/>
</dbReference>